<dbReference type="OrthoDB" id="9801383at2"/>
<accession>K6Y4C0</accession>
<dbReference type="RefSeq" id="WP_006009399.1">
    <property type="nucleotide sequence ID" value="NZ_AUAV01000008.1"/>
</dbReference>
<comment type="caution">
    <text evidence="1">The sequence shown here is derived from an EMBL/GenBank/DDBJ whole genome shotgun (WGS) entry which is preliminary data.</text>
</comment>
<dbReference type="Proteomes" id="UP000006251">
    <property type="component" value="Unassembled WGS sequence"/>
</dbReference>
<gene>
    <name evidence="1" type="ORF">GPAL_0759</name>
</gene>
<dbReference type="Pfam" id="PF05787">
    <property type="entry name" value="PhoX"/>
    <property type="match status" value="1"/>
</dbReference>
<dbReference type="EMBL" id="BAEQ01000014">
    <property type="protein sequence ID" value="GAC27639.1"/>
    <property type="molecule type" value="Genomic_DNA"/>
</dbReference>
<dbReference type="InterPro" id="IPR008557">
    <property type="entry name" value="PhoX"/>
</dbReference>
<evidence type="ECO:0008006" key="3">
    <source>
        <dbReference type="Google" id="ProtNLM"/>
    </source>
</evidence>
<evidence type="ECO:0000313" key="2">
    <source>
        <dbReference type="Proteomes" id="UP000006251"/>
    </source>
</evidence>
<name>K6Y4C0_9ALTE</name>
<reference evidence="2" key="1">
    <citation type="journal article" date="2014" name="Environ. Microbiol.">
        <title>Comparative genomics of the marine bacterial genus Glaciecola reveals the high degree of genomic diversity and genomic characteristic for cold adaptation.</title>
        <authorList>
            <person name="Qin Q.L."/>
            <person name="Xie B.B."/>
            <person name="Yu Y."/>
            <person name="Shu Y.L."/>
            <person name="Rong J.C."/>
            <person name="Zhang Y.J."/>
            <person name="Zhao D.L."/>
            <person name="Chen X.L."/>
            <person name="Zhang X.Y."/>
            <person name="Chen B."/>
            <person name="Zhou B.C."/>
            <person name="Zhang Y.Z."/>
        </authorList>
    </citation>
    <scope>NUCLEOTIDE SEQUENCE [LARGE SCALE GENOMIC DNA]</scope>
    <source>
        <strain evidence="2">ACAM 615</strain>
    </source>
</reference>
<proteinExistence type="predicted"/>
<dbReference type="STRING" id="1121922.GCA_000428905_01862"/>
<organism evidence="1 2">
    <name type="scientific">Brumicola pallidula DSM 14239 = ACAM 615</name>
    <dbReference type="NCBI Taxonomy" id="1121922"/>
    <lineage>
        <taxon>Bacteria</taxon>
        <taxon>Pseudomonadati</taxon>
        <taxon>Pseudomonadota</taxon>
        <taxon>Gammaproteobacteria</taxon>
        <taxon>Alteromonadales</taxon>
        <taxon>Alteromonadaceae</taxon>
        <taxon>Brumicola</taxon>
    </lineage>
</organism>
<dbReference type="SUPFAM" id="SSF63825">
    <property type="entry name" value="YWTD domain"/>
    <property type="match status" value="1"/>
</dbReference>
<dbReference type="PANTHER" id="PTHR35399:SF4">
    <property type="entry name" value="MEMBRANE PROTEIN"/>
    <property type="match status" value="1"/>
</dbReference>
<protein>
    <recommendedName>
        <fullName evidence="3">Phosphatase</fullName>
    </recommendedName>
</protein>
<dbReference type="PANTHER" id="PTHR35399">
    <property type="entry name" value="SLR8030 PROTEIN"/>
    <property type="match status" value="1"/>
</dbReference>
<evidence type="ECO:0000313" key="1">
    <source>
        <dbReference type="EMBL" id="GAC27639.1"/>
    </source>
</evidence>
<sequence length="458" mass="50620">MVSRRSFNKGLVALALTGLSRHIFAGESGFTSQLLSKNLAYGELVSDPNGILDLPKGFSYEVISAFGETMSDGLKVPDRADGMGCFPLDNDKVVLVRNHELSPSNLVLDNVANANNIALDLAYDINSQQQALPGGTSNLIYNLKTKRLERQFMSLIGTIRNCSGGITPWNSWLTCEESVLKASDEIGQDHGYVFEVPANASSLIKAAPIVDMGRFNHEAASVDPNTNIVYLTEDRNDSLFYRFIPKTPKNLLAGGRLQALVVIQNDKFDTRNWDSVAMQMDKSYAVKWIDLTNVQSPEDDLRQQGYAKGAALFARGEGIHWATDELYFCCTNGGEKQLGQIMKYIPSKFEGKPEEANHPGQLSLFVESPDKLTFNYGDNICVAPNNHLIVCEDQYSDRVNNKLKGITPDGGIYDFARVRWQTEPAGACFSPDGSVLFVNLYSPTRTLSITGPWQNFRT</sequence>
<dbReference type="AlphaFoldDB" id="K6Y4C0"/>
<keyword evidence="2" id="KW-1185">Reference proteome</keyword>